<protein>
    <recommendedName>
        <fullName evidence="3">LITAF domain-containing protein</fullName>
    </recommendedName>
</protein>
<feature type="transmembrane region" description="Helical" evidence="2">
    <location>
        <begin position="189"/>
        <end position="209"/>
    </location>
</feature>
<feature type="domain" description="LITAF" evidence="3">
    <location>
        <begin position="149"/>
        <end position="229"/>
    </location>
</feature>
<keyword evidence="2" id="KW-0812">Transmembrane</keyword>
<keyword evidence="2" id="KW-0472">Membrane</keyword>
<evidence type="ECO:0000259" key="3">
    <source>
        <dbReference type="PROSITE" id="PS51837"/>
    </source>
</evidence>
<feature type="region of interest" description="Disordered" evidence="1">
    <location>
        <begin position="43"/>
        <end position="66"/>
    </location>
</feature>
<dbReference type="EMBL" id="MPUH01000244">
    <property type="protein sequence ID" value="OMJ85213.1"/>
    <property type="molecule type" value="Genomic_DNA"/>
</dbReference>
<feature type="compositionally biased region" description="Polar residues" evidence="1">
    <location>
        <begin position="1"/>
        <end position="28"/>
    </location>
</feature>
<gene>
    <name evidence="4" type="ORF">SteCoe_13529</name>
</gene>
<name>A0A1R2C878_9CILI</name>
<accession>A0A1R2C878</accession>
<proteinExistence type="predicted"/>
<dbReference type="InterPro" id="IPR006629">
    <property type="entry name" value="LITAF"/>
</dbReference>
<comment type="caution">
    <text evidence="4">The sequence shown here is derived from an EMBL/GenBank/DDBJ whole genome shotgun (WGS) entry which is preliminary data.</text>
</comment>
<evidence type="ECO:0000256" key="1">
    <source>
        <dbReference type="SAM" id="MobiDB-lite"/>
    </source>
</evidence>
<reference evidence="4 5" key="1">
    <citation type="submission" date="2016-11" db="EMBL/GenBank/DDBJ databases">
        <title>The macronuclear genome of Stentor coeruleus: a giant cell with tiny introns.</title>
        <authorList>
            <person name="Slabodnick M."/>
            <person name="Ruby J.G."/>
            <person name="Reiff S.B."/>
            <person name="Swart E.C."/>
            <person name="Gosai S."/>
            <person name="Prabakaran S."/>
            <person name="Witkowska E."/>
            <person name="Larue G.E."/>
            <person name="Fisher S."/>
            <person name="Freeman R.M."/>
            <person name="Gunawardena J."/>
            <person name="Chu W."/>
            <person name="Stover N.A."/>
            <person name="Gregory B.D."/>
            <person name="Nowacki M."/>
            <person name="Derisi J."/>
            <person name="Roy S.W."/>
            <person name="Marshall W.F."/>
            <person name="Sood P."/>
        </authorList>
    </citation>
    <scope>NUCLEOTIDE SEQUENCE [LARGE SCALE GENOMIC DNA]</scope>
    <source>
        <strain evidence="4">WM001</strain>
    </source>
</reference>
<evidence type="ECO:0000256" key="2">
    <source>
        <dbReference type="SAM" id="Phobius"/>
    </source>
</evidence>
<evidence type="ECO:0000313" key="4">
    <source>
        <dbReference type="EMBL" id="OMJ85213.1"/>
    </source>
</evidence>
<dbReference type="PROSITE" id="PS51837">
    <property type="entry name" value="LITAF"/>
    <property type="match status" value="1"/>
</dbReference>
<dbReference type="Pfam" id="PF10601">
    <property type="entry name" value="zf-LITAF-like"/>
    <property type="match status" value="1"/>
</dbReference>
<keyword evidence="2" id="KW-1133">Transmembrane helix</keyword>
<organism evidence="4 5">
    <name type="scientific">Stentor coeruleus</name>
    <dbReference type="NCBI Taxonomy" id="5963"/>
    <lineage>
        <taxon>Eukaryota</taxon>
        <taxon>Sar</taxon>
        <taxon>Alveolata</taxon>
        <taxon>Ciliophora</taxon>
        <taxon>Postciliodesmatophora</taxon>
        <taxon>Heterotrichea</taxon>
        <taxon>Heterotrichida</taxon>
        <taxon>Stentoridae</taxon>
        <taxon>Stentor</taxon>
    </lineage>
</organism>
<dbReference type="Proteomes" id="UP000187209">
    <property type="component" value="Unassembled WGS sequence"/>
</dbReference>
<keyword evidence="5" id="KW-1185">Reference proteome</keyword>
<dbReference type="OrthoDB" id="4713066at2759"/>
<sequence length="229" mass="25911">MSYNTPDNVISPAELTTTQSIQGLQNPELSEEPAFRDNKHNSIEKPQKTQEPHQSTEMNTSSLQLSTQQSVNFKRSFSLISPKRSVQLTPHLISNKLRDKLGRTLTLRLNQKLKHLEEESNLPKTQESQIYPLPLNDDTHFVDSPKPALENYLALEGNDDNEIPHLRWCASCKGEVKTEIEYVNNRKTFWASVGIFMTGGVLGCFLLPYMTNSCKGVKVVCHKCRKALA</sequence>
<dbReference type="SMART" id="SM00714">
    <property type="entry name" value="LITAF"/>
    <property type="match status" value="1"/>
</dbReference>
<dbReference type="AlphaFoldDB" id="A0A1R2C878"/>
<evidence type="ECO:0000313" key="5">
    <source>
        <dbReference type="Proteomes" id="UP000187209"/>
    </source>
</evidence>
<feature type="region of interest" description="Disordered" evidence="1">
    <location>
        <begin position="1"/>
        <end position="31"/>
    </location>
</feature>